<dbReference type="SMART" id="SM00460">
    <property type="entry name" value="TGc"/>
    <property type="match status" value="1"/>
</dbReference>
<keyword evidence="1" id="KW-0472">Membrane</keyword>
<dbReference type="RefSeq" id="WP_074641201.1">
    <property type="nucleotide sequence ID" value="NZ_FOFU01000002.1"/>
</dbReference>
<dbReference type="Pfam" id="PF01841">
    <property type="entry name" value="Transglut_core"/>
    <property type="match status" value="1"/>
</dbReference>
<accession>A0A1H9CH69</accession>
<dbReference type="InterPro" id="IPR002931">
    <property type="entry name" value="Transglutaminase-like"/>
</dbReference>
<keyword evidence="1" id="KW-0812">Transmembrane</keyword>
<feature type="domain" description="Transglutaminase-like" evidence="2">
    <location>
        <begin position="423"/>
        <end position="485"/>
    </location>
</feature>
<dbReference type="EMBL" id="FOFU01000002">
    <property type="protein sequence ID" value="SEQ00083.1"/>
    <property type="molecule type" value="Genomic_DNA"/>
</dbReference>
<evidence type="ECO:0000256" key="1">
    <source>
        <dbReference type="SAM" id="Phobius"/>
    </source>
</evidence>
<dbReference type="InterPro" id="IPR038765">
    <property type="entry name" value="Papain-like_cys_pep_sf"/>
</dbReference>
<sequence>MDSSGKFSYSLRKYPALRVLSVVFIICIILGSIYLIGFRNKPVPEITSVVPPVGSPGDLVIINGSNFGAVRDMSYVEIAGSKLTASSYISWTDNCIKFVLPANVQDGLLVVGTKELRSKPALFANEVDIPVPVPAVQQVTKPLITMLSSDKVSTGELLVIYGNNFGDSKNQSKVLFTMDCNNKISEADYKNMVMLTENMIPASEDDFDYVSWSNTEITVRVPDGAYSGVVIVDTGREQSDPKEITINTDAGRKEYLNKKIYLVQYTADIADVVTDDVSTITLRCPIPFNCPAQPNIEITEVVPEPILLNYQNNLIHQITKSRNNTPKSVFKQTFVLPVFEVRTNVNPVKIGNYKNTEKNLLSGALKSDALVPSSDKAVKELCDKIIGKEKNAWNKAKRIYEYLCDNCMIEAKVRNGDSNPLDLIKKGSGDAYDFAVIYTALLRAAEIPAYTDGGVLVNQDLQSQAHWWCEFYIDRVGWVPADPALGAGLEYKRWTDSDVVDERAYYFGNMDSHHILFSRGWSQLKPFSADSKIVQQPRSFALQSIWEEANKDTAKYSSYWSVPVVKGVY</sequence>
<dbReference type="PANTHER" id="PTHR38339">
    <property type="entry name" value="TRANSGLUTAMINASE DOMAIN PROTEIN"/>
    <property type="match status" value="1"/>
</dbReference>
<keyword evidence="4" id="KW-1185">Reference proteome</keyword>
<dbReference type="Gene3D" id="3.10.620.30">
    <property type="match status" value="1"/>
</dbReference>
<dbReference type="SUPFAM" id="SSF54001">
    <property type="entry name" value="Cysteine proteinases"/>
    <property type="match status" value="1"/>
</dbReference>
<keyword evidence="1" id="KW-1133">Transmembrane helix</keyword>
<protein>
    <submittedName>
        <fullName evidence="3">IPT/TIG domain-containing protein</fullName>
    </submittedName>
</protein>
<proteinExistence type="predicted"/>
<reference evidence="3 4" key="1">
    <citation type="submission" date="2016-10" db="EMBL/GenBank/DDBJ databases">
        <authorList>
            <person name="de Groot N.N."/>
        </authorList>
    </citation>
    <scope>NUCLEOTIDE SEQUENCE [LARGE SCALE GENOMIC DNA]</scope>
    <source>
        <strain evidence="3 4">B25</strain>
    </source>
</reference>
<name>A0A1H9CH69_9SPIR</name>
<dbReference type="InterPro" id="IPR014756">
    <property type="entry name" value="Ig_E-set"/>
</dbReference>
<dbReference type="InterPro" id="IPR002909">
    <property type="entry name" value="IPT_dom"/>
</dbReference>
<dbReference type="InterPro" id="IPR013783">
    <property type="entry name" value="Ig-like_fold"/>
</dbReference>
<dbReference type="AlphaFoldDB" id="A0A1H9CH69"/>
<dbReference type="STRING" id="163.SAMN04487775_10670"/>
<dbReference type="Proteomes" id="UP000182360">
    <property type="component" value="Unassembled WGS sequence"/>
</dbReference>
<evidence type="ECO:0000313" key="4">
    <source>
        <dbReference type="Proteomes" id="UP000182360"/>
    </source>
</evidence>
<dbReference type="Gene3D" id="2.60.40.10">
    <property type="entry name" value="Immunoglobulins"/>
    <property type="match status" value="2"/>
</dbReference>
<dbReference type="Pfam" id="PF01833">
    <property type="entry name" value="TIG"/>
    <property type="match status" value="1"/>
</dbReference>
<gene>
    <name evidence="3" type="ORF">SAMN04487977_102164</name>
</gene>
<organism evidence="3 4">
    <name type="scientific">Treponema bryantii</name>
    <dbReference type="NCBI Taxonomy" id="163"/>
    <lineage>
        <taxon>Bacteria</taxon>
        <taxon>Pseudomonadati</taxon>
        <taxon>Spirochaetota</taxon>
        <taxon>Spirochaetia</taxon>
        <taxon>Spirochaetales</taxon>
        <taxon>Treponemataceae</taxon>
        <taxon>Treponema</taxon>
    </lineage>
</organism>
<evidence type="ECO:0000313" key="3">
    <source>
        <dbReference type="EMBL" id="SEQ00083.1"/>
    </source>
</evidence>
<dbReference type="PANTHER" id="PTHR38339:SF1">
    <property type="entry name" value="TRANSGLUTAMINASE-LIKE DOMAIN-CONTAINING PROTEIN"/>
    <property type="match status" value="1"/>
</dbReference>
<dbReference type="SUPFAM" id="SSF81296">
    <property type="entry name" value="E set domains"/>
    <property type="match status" value="2"/>
</dbReference>
<feature type="transmembrane region" description="Helical" evidence="1">
    <location>
        <begin position="16"/>
        <end position="37"/>
    </location>
</feature>
<dbReference type="OrthoDB" id="9787782at2"/>
<evidence type="ECO:0000259" key="2">
    <source>
        <dbReference type="SMART" id="SM00460"/>
    </source>
</evidence>